<comment type="pathway">
    <text evidence="5 6">Purine metabolism; IMP biosynthesis via de novo pathway; 5-amino-1-(5-phospho-D-ribosyl)imidazole-4-carboxylate from 5-amino-1-(5-phospho-D-ribosyl)imidazole (N5-CAIR route): step 1/2.</text>
</comment>
<dbReference type="NCBIfam" id="NF004676">
    <property type="entry name" value="PRK06019.1-2"/>
    <property type="match status" value="1"/>
</dbReference>
<comment type="subunit">
    <text evidence="5 6">Homodimer.</text>
</comment>
<dbReference type="Pfam" id="PF22660">
    <property type="entry name" value="RS_preATP-grasp-like"/>
    <property type="match status" value="1"/>
</dbReference>
<dbReference type="GO" id="GO:0005524">
    <property type="term" value="F:ATP binding"/>
    <property type="evidence" value="ECO:0007669"/>
    <property type="project" value="UniProtKB-UniRule"/>
</dbReference>
<dbReference type="KEGG" id="tpla:ElP_59980"/>
<comment type="catalytic activity">
    <reaction evidence="5 6">
        <text>5-amino-1-(5-phospho-beta-D-ribosyl)imidazole + hydrogencarbonate + ATP = 5-carboxyamino-1-(5-phospho-D-ribosyl)imidazole + ADP + phosphate + 2 H(+)</text>
        <dbReference type="Rhea" id="RHEA:19317"/>
        <dbReference type="ChEBI" id="CHEBI:15378"/>
        <dbReference type="ChEBI" id="CHEBI:17544"/>
        <dbReference type="ChEBI" id="CHEBI:30616"/>
        <dbReference type="ChEBI" id="CHEBI:43474"/>
        <dbReference type="ChEBI" id="CHEBI:58730"/>
        <dbReference type="ChEBI" id="CHEBI:137981"/>
        <dbReference type="ChEBI" id="CHEBI:456216"/>
        <dbReference type="EC" id="6.3.4.18"/>
    </reaction>
</comment>
<dbReference type="AlphaFoldDB" id="A0A518HB17"/>
<protein>
    <recommendedName>
        <fullName evidence="5 6">N5-carboxyaminoimidazole ribonucleotide synthase</fullName>
        <shortName evidence="5 6">N5-CAIR synthase</shortName>
        <ecNumber evidence="5 6">6.3.4.18</ecNumber>
    </recommendedName>
    <alternativeName>
        <fullName evidence="5 6">5-(carboxyamino)imidazole ribonucleotide synthetase</fullName>
    </alternativeName>
</protein>
<dbReference type="InterPro" id="IPR013815">
    <property type="entry name" value="ATP_grasp_subdomain_1"/>
</dbReference>
<dbReference type="NCBIfam" id="NF004677">
    <property type="entry name" value="PRK06019.1-3"/>
    <property type="match status" value="1"/>
</dbReference>
<sequence>MSALGSEILLPPATIGVVGGGQLGRMFVQAAQRMGYRTAVLTDEPDGPAAQVSHEVVLGRDDDLRTLQRFASKVEAATVEFENVSAPALRWLGSRMPTRPDWKAVRVSQDRLREKAFLRRFGLPTAPWHPVRSEAELAEAAPAVGTPLILKTASSGYDGKGQIRVDNPADAPGAWEALGRVPCVAEGVVRFSCEVSVLVARGPDGETESYPVGLNRHERHILDSTVMPAPVGPIVSREARDLARTVAEALGYVGVLCVEFFLTAEGTLTVNELAPRPHNSGHLTIEAAQCSQFEQQVRALCGLPIGPTTLRTPAAAMVNLLGDLWEAGPPDWSQALRADRGAALHLYGKGAAPVGRKMGHLTVLDPDPDAALRRALASRHAAAGGSRDA</sequence>
<dbReference type="PANTHER" id="PTHR11609">
    <property type="entry name" value="PURINE BIOSYNTHESIS PROTEIN 6/7, PUR6/7"/>
    <property type="match status" value="1"/>
</dbReference>
<feature type="binding site" evidence="5">
    <location>
        <begin position="156"/>
        <end position="162"/>
    </location>
    <ligand>
        <name>ATP</name>
        <dbReference type="ChEBI" id="CHEBI:30616"/>
    </ligand>
</feature>
<dbReference type="UniPathway" id="UPA00074">
    <property type="reaction ID" value="UER00942"/>
</dbReference>
<accession>A0A518HB17</accession>
<evidence type="ECO:0000256" key="2">
    <source>
        <dbReference type="ARBA" id="ARBA00022741"/>
    </source>
</evidence>
<dbReference type="GO" id="GO:0004638">
    <property type="term" value="F:phosphoribosylaminoimidazole carboxylase activity"/>
    <property type="evidence" value="ECO:0007669"/>
    <property type="project" value="InterPro"/>
</dbReference>
<keyword evidence="1 5" id="KW-0436">Ligase</keyword>
<dbReference type="InterPro" id="IPR011054">
    <property type="entry name" value="Rudment_hybrid_motif"/>
</dbReference>
<dbReference type="NCBIfam" id="TIGR01161">
    <property type="entry name" value="purK"/>
    <property type="match status" value="1"/>
</dbReference>
<dbReference type="InterPro" id="IPR003135">
    <property type="entry name" value="ATP-grasp_carboxylate-amine"/>
</dbReference>
<name>A0A518HB17_9BACT</name>
<dbReference type="InterPro" id="IPR005875">
    <property type="entry name" value="PurK"/>
</dbReference>
<evidence type="ECO:0000259" key="7">
    <source>
        <dbReference type="PROSITE" id="PS50975"/>
    </source>
</evidence>
<dbReference type="GO" id="GO:0046872">
    <property type="term" value="F:metal ion binding"/>
    <property type="evidence" value="ECO:0007669"/>
    <property type="project" value="InterPro"/>
</dbReference>
<dbReference type="GO" id="GO:0005829">
    <property type="term" value="C:cytosol"/>
    <property type="evidence" value="ECO:0007669"/>
    <property type="project" value="TreeGrafter"/>
</dbReference>
<dbReference type="NCBIfam" id="NF004679">
    <property type="entry name" value="PRK06019.1-5"/>
    <property type="match status" value="1"/>
</dbReference>
<dbReference type="FunFam" id="3.30.1490.20:FF:000015">
    <property type="entry name" value="N5-carboxyaminoimidazole ribonucleotide synthase"/>
    <property type="match status" value="1"/>
</dbReference>
<feature type="binding site" evidence="5">
    <location>
        <begin position="186"/>
        <end position="189"/>
    </location>
    <ligand>
        <name>ATP</name>
        <dbReference type="ChEBI" id="CHEBI:30616"/>
    </ligand>
</feature>
<feature type="domain" description="ATP-grasp" evidence="7">
    <location>
        <begin position="115"/>
        <end position="301"/>
    </location>
</feature>
<dbReference type="SUPFAM" id="SSF52440">
    <property type="entry name" value="PreATP-grasp domain"/>
    <property type="match status" value="1"/>
</dbReference>
<dbReference type="Pfam" id="PF17769">
    <property type="entry name" value="PurK_C"/>
    <property type="match status" value="1"/>
</dbReference>
<dbReference type="EC" id="6.3.4.18" evidence="5 6"/>
<dbReference type="PANTHER" id="PTHR11609:SF5">
    <property type="entry name" value="PHOSPHORIBOSYLAMINOIMIDAZOLE CARBOXYLASE"/>
    <property type="match status" value="1"/>
</dbReference>
<dbReference type="EMBL" id="CP036426">
    <property type="protein sequence ID" value="QDV38050.1"/>
    <property type="molecule type" value="Genomic_DNA"/>
</dbReference>
<evidence type="ECO:0000256" key="5">
    <source>
        <dbReference type="HAMAP-Rule" id="MF_01928"/>
    </source>
</evidence>
<keyword evidence="9" id="KW-1185">Reference proteome</keyword>
<dbReference type="InterPro" id="IPR054350">
    <property type="entry name" value="PurT/PurK_preATP-grasp"/>
</dbReference>
<comment type="function">
    <text evidence="6">Catalyzes the ATP-dependent conversion of 5-aminoimidazole ribonucleotide (AIR) and HCO(3)- to N5-carboxyaminoimidazole ribonucleotide (N5-CAIR).</text>
</comment>
<dbReference type="Pfam" id="PF02222">
    <property type="entry name" value="ATP-grasp"/>
    <property type="match status" value="1"/>
</dbReference>
<comment type="similarity">
    <text evidence="5 6">Belongs to the PurK/PurT family.</text>
</comment>
<feature type="binding site" evidence="5">
    <location>
        <begin position="271"/>
        <end position="272"/>
    </location>
    <ligand>
        <name>ATP</name>
        <dbReference type="ChEBI" id="CHEBI:30616"/>
    </ligand>
</feature>
<evidence type="ECO:0000313" key="8">
    <source>
        <dbReference type="EMBL" id="QDV38050.1"/>
    </source>
</evidence>
<evidence type="ECO:0000256" key="3">
    <source>
        <dbReference type="ARBA" id="ARBA00022755"/>
    </source>
</evidence>
<feature type="binding site" evidence="5">
    <location>
        <position position="217"/>
    </location>
    <ligand>
        <name>ATP</name>
        <dbReference type="ChEBI" id="CHEBI:30616"/>
    </ligand>
</feature>
<evidence type="ECO:0000256" key="4">
    <source>
        <dbReference type="ARBA" id="ARBA00022840"/>
    </source>
</evidence>
<dbReference type="Gene3D" id="3.30.1490.20">
    <property type="entry name" value="ATP-grasp fold, A domain"/>
    <property type="match status" value="1"/>
</dbReference>
<dbReference type="GO" id="GO:0006189">
    <property type="term" value="P:'de novo' IMP biosynthetic process"/>
    <property type="evidence" value="ECO:0007669"/>
    <property type="project" value="UniProtKB-UniRule"/>
</dbReference>
<feature type="binding site" evidence="5">
    <location>
        <position position="111"/>
    </location>
    <ligand>
        <name>ATP</name>
        <dbReference type="ChEBI" id="CHEBI:30616"/>
    </ligand>
</feature>
<dbReference type="HAMAP" id="MF_01928">
    <property type="entry name" value="PurK"/>
    <property type="match status" value="1"/>
</dbReference>
<gene>
    <name evidence="5 6 8" type="primary">purK</name>
    <name evidence="8" type="ORF">ElP_59980</name>
</gene>
<feature type="binding site" evidence="5">
    <location>
        <position position="194"/>
    </location>
    <ligand>
        <name>ATP</name>
        <dbReference type="ChEBI" id="CHEBI:30616"/>
    </ligand>
</feature>
<dbReference type="GO" id="GO:0034028">
    <property type="term" value="F:5-(carboxyamino)imidazole ribonucleotide synthase activity"/>
    <property type="evidence" value="ECO:0007669"/>
    <property type="project" value="UniProtKB-UniRule"/>
</dbReference>
<evidence type="ECO:0000313" key="9">
    <source>
        <dbReference type="Proteomes" id="UP000317835"/>
    </source>
</evidence>
<keyword evidence="2 5" id="KW-0547">Nucleotide-binding</keyword>
<proteinExistence type="inferred from homology"/>
<feature type="binding site" evidence="5">
    <location>
        <position position="151"/>
    </location>
    <ligand>
        <name>ATP</name>
        <dbReference type="ChEBI" id="CHEBI:30616"/>
    </ligand>
</feature>
<keyword evidence="3 5" id="KW-0658">Purine biosynthesis</keyword>
<dbReference type="InterPro" id="IPR011761">
    <property type="entry name" value="ATP-grasp"/>
</dbReference>
<dbReference type="InterPro" id="IPR040686">
    <property type="entry name" value="PurK_C"/>
</dbReference>
<dbReference type="SUPFAM" id="SSF51246">
    <property type="entry name" value="Rudiment single hybrid motif"/>
    <property type="match status" value="1"/>
</dbReference>
<dbReference type="Gene3D" id="3.40.50.20">
    <property type="match status" value="1"/>
</dbReference>
<reference evidence="8 9" key="1">
    <citation type="submission" date="2019-02" db="EMBL/GenBank/DDBJ databases">
        <title>Deep-cultivation of Planctomycetes and their phenomic and genomic characterization uncovers novel biology.</title>
        <authorList>
            <person name="Wiegand S."/>
            <person name="Jogler M."/>
            <person name="Boedeker C."/>
            <person name="Pinto D."/>
            <person name="Vollmers J."/>
            <person name="Rivas-Marin E."/>
            <person name="Kohn T."/>
            <person name="Peeters S.H."/>
            <person name="Heuer A."/>
            <person name="Rast P."/>
            <person name="Oberbeckmann S."/>
            <person name="Bunk B."/>
            <person name="Jeske O."/>
            <person name="Meyerdierks A."/>
            <person name="Storesund J.E."/>
            <person name="Kallscheuer N."/>
            <person name="Luecker S."/>
            <person name="Lage O.M."/>
            <person name="Pohl T."/>
            <person name="Merkel B.J."/>
            <person name="Hornburger P."/>
            <person name="Mueller R.-W."/>
            <person name="Bruemmer F."/>
            <person name="Labrenz M."/>
            <person name="Spormann A.M."/>
            <person name="Op den Camp H."/>
            <person name="Overmann J."/>
            <person name="Amann R."/>
            <person name="Jetten M.S.M."/>
            <person name="Mascher T."/>
            <person name="Medema M.H."/>
            <person name="Devos D.P."/>
            <person name="Kaster A.-K."/>
            <person name="Ovreas L."/>
            <person name="Rohde M."/>
            <person name="Galperin M.Y."/>
            <person name="Jogler C."/>
        </authorList>
    </citation>
    <scope>NUCLEOTIDE SEQUENCE [LARGE SCALE GENOMIC DNA]</scope>
    <source>
        <strain evidence="8 9">ElP</strain>
    </source>
</reference>
<dbReference type="OrthoDB" id="9804625at2"/>
<evidence type="ECO:0000256" key="6">
    <source>
        <dbReference type="RuleBase" id="RU361200"/>
    </source>
</evidence>
<keyword evidence="4 5" id="KW-0067">ATP-binding</keyword>
<dbReference type="Proteomes" id="UP000317835">
    <property type="component" value="Chromosome"/>
</dbReference>
<dbReference type="InterPro" id="IPR016185">
    <property type="entry name" value="PreATP-grasp_dom_sf"/>
</dbReference>
<comment type="function">
    <text evidence="5">Catalyzes the ATP-dependent conversion of 5-aminoimidazole ribonucleotide (AIR) and HCO(3)(-) to N5-carboxyaminoimidazole ribonucleotide (N5-CAIR).</text>
</comment>
<dbReference type="SUPFAM" id="SSF56059">
    <property type="entry name" value="Glutathione synthetase ATP-binding domain-like"/>
    <property type="match status" value="1"/>
</dbReference>
<dbReference type="PROSITE" id="PS50975">
    <property type="entry name" value="ATP_GRASP"/>
    <property type="match status" value="1"/>
</dbReference>
<dbReference type="Gene3D" id="3.30.470.20">
    <property type="entry name" value="ATP-grasp fold, B domain"/>
    <property type="match status" value="1"/>
</dbReference>
<organism evidence="8 9">
    <name type="scientific">Tautonia plasticadhaerens</name>
    <dbReference type="NCBI Taxonomy" id="2527974"/>
    <lineage>
        <taxon>Bacteria</taxon>
        <taxon>Pseudomonadati</taxon>
        <taxon>Planctomycetota</taxon>
        <taxon>Planctomycetia</taxon>
        <taxon>Isosphaerales</taxon>
        <taxon>Isosphaeraceae</taxon>
        <taxon>Tautonia</taxon>
    </lineage>
</organism>
<dbReference type="RefSeq" id="WP_145276265.1">
    <property type="nucleotide sequence ID" value="NZ_CP036426.1"/>
</dbReference>
<evidence type="ECO:0000256" key="1">
    <source>
        <dbReference type="ARBA" id="ARBA00022598"/>
    </source>
</evidence>